<evidence type="ECO:0000313" key="3">
    <source>
        <dbReference type="Proteomes" id="UP001195941"/>
    </source>
</evidence>
<protein>
    <submittedName>
        <fullName evidence="2">SEL1-like repeat protein</fullName>
    </submittedName>
</protein>
<comment type="caution">
    <text evidence="2">The sequence shown here is derived from an EMBL/GenBank/DDBJ whole genome shotgun (WGS) entry which is preliminary data.</text>
</comment>
<evidence type="ECO:0000313" key="2">
    <source>
        <dbReference type="EMBL" id="MBR9651484.1"/>
    </source>
</evidence>
<dbReference type="InterPro" id="IPR011990">
    <property type="entry name" value="TPR-like_helical_dom_sf"/>
</dbReference>
<organism evidence="2 3">
    <name type="scientific">Thalassovita aquimarina</name>
    <dbReference type="NCBI Taxonomy" id="2785917"/>
    <lineage>
        <taxon>Bacteria</taxon>
        <taxon>Pseudomonadati</taxon>
        <taxon>Pseudomonadota</taxon>
        <taxon>Alphaproteobacteria</taxon>
        <taxon>Rhodobacterales</taxon>
        <taxon>Roseobacteraceae</taxon>
        <taxon>Thalassovita</taxon>
    </lineage>
</organism>
<dbReference type="SMART" id="SM00671">
    <property type="entry name" value="SEL1"/>
    <property type="match status" value="8"/>
</dbReference>
<evidence type="ECO:0000256" key="1">
    <source>
        <dbReference type="SAM" id="SignalP"/>
    </source>
</evidence>
<dbReference type="EMBL" id="JADMKU010000007">
    <property type="protein sequence ID" value="MBR9651484.1"/>
    <property type="molecule type" value="Genomic_DNA"/>
</dbReference>
<dbReference type="Gene3D" id="1.25.40.10">
    <property type="entry name" value="Tetratricopeptide repeat domain"/>
    <property type="match status" value="3"/>
</dbReference>
<feature type="signal peptide" evidence="1">
    <location>
        <begin position="1"/>
        <end position="29"/>
    </location>
</feature>
<dbReference type="RefSeq" id="WP_212700997.1">
    <property type="nucleotide sequence ID" value="NZ_JADMKU010000007.1"/>
</dbReference>
<proteinExistence type="predicted"/>
<reference evidence="2 3" key="1">
    <citation type="journal article" date="2021" name="Arch. Microbiol.">
        <title>Thalassobius aquimarinus sp. nov., isolated from the Sea of Japan seashore.</title>
        <authorList>
            <person name="Kurilenko V.V."/>
            <person name="Romanenko L.A."/>
            <person name="Chernysheva N.Y."/>
            <person name="Velansky P.V."/>
            <person name="Tekutyeva L.A."/>
            <person name="Isaeva M.P."/>
            <person name="Mikhailov V.V."/>
        </authorList>
    </citation>
    <scope>NUCLEOTIDE SEQUENCE [LARGE SCALE GENOMIC DNA]</scope>
    <source>
        <strain evidence="2 3">KMM 8518</strain>
    </source>
</reference>
<name>A0ABS5HRA7_9RHOB</name>
<keyword evidence="1" id="KW-0732">Signal</keyword>
<dbReference type="SUPFAM" id="SSF81901">
    <property type="entry name" value="HCP-like"/>
    <property type="match status" value="3"/>
</dbReference>
<dbReference type="PANTHER" id="PTHR11102">
    <property type="entry name" value="SEL-1-LIKE PROTEIN"/>
    <property type="match status" value="1"/>
</dbReference>
<sequence>MTARRMVRGIAAGALIALMLAGTTGAQDAAEWDRLPTEQLQQAAQSGSVDAQFALAVRYHNGRGVLQNFARAAKLFKIAAEQGHAGAQNRLGQYYYSGLGLSRDGGLALKWLAAAAATNDPQFLYDYAAALENGADGTSDPAKAAELYAMAAERGHEDATVSLGVLYQNGLGVEKDLGRALELYQGPASRDHARALNNLGLLYARGTGVAQDYERAVDLFSRAAEQGLTVAMTNLAVMYENGFGVEVNEPLATELYRKGGRGGDAGTRTIPVYDARLLAPDTSDEGLNLLRQAAQAGDPVAQFQLAWLLLQQEPAQFQDLQSAVWLLRQAAEAGLAPAMANLGILYFEGLGVPQDYALGHMWLILAGTAGMPDAISISSDLSARMSPMQINEAQEMAAKRARLK</sequence>
<dbReference type="InterPro" id="IPR006597">
    <property type="entry name" value="Sel1-like"/>
</dbReference>
<feature type="chain" id="PRO_5045167602" evidence="1">
    <location>
        <begin position="30"/>
        <end position="404"/>
    </location>
</feature>
<dbReference type="InterPro" id="IPR050767">
    <property type="entry name" value="Sel1_AlgK"/>
</dbReference>
<dbReference type="Proteomes" id="UP001195941">
    <property type="component" value="Unassembled WGS sequence"/>
</dbReference>
<keyword evidence="3" id="KW-1185">Reference proteome</keyword>
<gene>
    <name evidence="2" type="ORF">IT775_10155</name>
</gene>
<accession>A0ABS5HRA7</accession>
<dbReference type="PANTHER" id="PTHR11102:SF160">
    <property type="entry name" value="ERAD-ASSOCIATED E3 UBIQUITIN-PROTEIN LIGASE COMPONENT HRD3"/>
    <property type="match status" value="1"/>
</dbReference>
<dbReference type="Pfam" id="PF08238">
    <property type="entry name" value="Sel1"/>
    <property type="match status" value="9"/>
</dbReference>